<dbReference type="PANTHER" id="PTHR43884:SF12">
    <property type="entry name" value="ISOVALERYL-COA DEHYDROGENASE, MITOCHONDRIAL-RELATED"/>
    <property type="match status" value="1"/>
</dbReference>
<evidence type="ECO:0000256" key="5">
    <source>
        <dbReference type="ARBA" id="ARBA00023002"/>
    </source>
</evidence>
<evidence type="ECO:0000313" key="10">
    <source>
        <dbReference type="EMBL" id="GLW62255.1"/>
    </source>
</evidence>
<dbReference type="InterPro" id="IPR046373">
    <property type="entry name" value="Acyl-CoA_Oxase/DH_mid-dom_sf"/>
</dbReference>
<dbReference type="Gene3D" id="1.10.540.10">
    <property type="entry name" value="Acyl-CoA dehydrogenase/oxidase, N-terminal domain"/>
    <property type="match status" value="1"/>
</dbReference>
<keyword evidence="4 6" id="KW-0274">FAD</keyword>
<dbReference type="PANTHER" id="PTHR43884">
    <property type="entry name" value="ACYL-COA DEHYDROGENASE"/>
    <property type="match status" value="1"/>
</dbReference>
<dbReference type="GO" id="GO:0050660">
    <property type="term" value="F:flavin adenine dinucleotide binding"/>
    <property type="evidence" value="ECO:0007669"/>
    <property type="project" value="InterPro"/>
</dbReference>
<protein>
    <submittedName>
        <fullName evidence="10">Acyl-CoA dehydrogenase</fullName>
    </submittedName>
</protein>
<sequence>MARDIFTEEHEAFRDVVRSFIAKEIAPYHEQWERDGVVSRDVWLAAGRQGLLGIEVPEEYGGGGNPDYRFYVVLNEELARAGVTGPGFAVHNDINGSYLLRLTTEEQKRRWLPGYCSGEIITAIAMTEPAAGSDLQGIRTTAIRDGDAYVLNGSKTFISNGILADLVIVVAKTDPSAGHKGVSLLVVERGMEGFERGRNLEKVGMHAQDTAELFFNDVRVPKENLLGEEGMGFIYLMQNLARERLSIGVGAQAAAEAAFEQTLEYCRTREAFGRPIGKFQYNRFTLAEMKTELTVTRSFTDECIAKESRGELTAEEAAMLKYWNTELLKRVVDRCVQLHGGYGYMTEYPIAKAYQDVRIQTIFGGTTEIMKEIIGRSLGV</sequence>
<evidence type="ECO:0000259" key="8">
    <source>
        <dbReference type="Pfam" id="PF02770"/>
    </source>
</evidence>
<evidence type="ECO:0000256" key="6">
    <source>
        <dbReference type="RuleBase" id="RU362125"/>
    </source>
</evidence>
<dbReference type="InterPro" id="IPR037069">
    <property type="entry name" value="AcylCoA_DH/ox_N_sf"/>
</dbReference>
<organism evidence="10 11">
    <name type="scientific">Actinomadura rubrobrunea</name>
    <dbReference type="NCBI Taxonomy" id="115335"/>
    <lineage>
        <taxon>Bacteria</taxon>
        <taxon>Bacillati</taxon>
        <taxon>Actinomycetota</taxon>
        <taxon>Actinomycetes</taxon>
        <taxon>Streptosporangiales</taxon>
        <taxon>Thermomonosporaceae</taxon>
        <taxon>Actinomadura</taxon>
    </lineage>
</organism>
<comment type="similarity">
    <text evidence="2 6">Belongs to the acyl-CoA dehydrogenase family.</text>
</comment>
<comment type="caution">
    <text evidence="10">The sequence shown here is derived from an EMBL/GenBank/DDBJ whole genome shotgun (WGS) entry which is preliminary data.</text>
</comment>
<dbReference type="AlphaFoldDB" id="A0A9W6UV23"/>
<dbReference type="Proteomes" id="UP001165124">
    <property type="component" value="Unassembled WGS sequence"/>
</dbReference>
<dbReference type="SUPFAM" id="SSF56645">
    <property type="entry name" value="Acyl-CoA dehydrogenase NM domain-like"/>
    <property type="match status" value="1"/>
</dbReference>
<dbReference type="Gene3D" id="1.20.140.10">
    <property type="entry name" value="Butyryl-CoA Dehydrogenase, subunit A, domain 3"/>
    <property type="match status" value="1"/>
</dbReference>
<dbReference type="PROSITE" id="PS00073">
    <property type="entry name" value="ACYL_COA_DH_2"/>
    <property type="match status" value="1"/>
</dbReference>
<feature type="domain" description="Acyl-CoA dehydrogenase/oxidase N-terminal" evidence="9">
    <location>
        <begin position="7"/>
        <end position="119"/>
    </location>
</feature>
<evidence type="ECO:0000256" key="4">
    <source>
        <dbReference type="ARBA" id="ARBA00022827"/>
    </source>
</evidence>
<dbReference type="InterPro" id="IPR009075">
    <property type="entry name" value="AcylCo_DH/oxidase_C"/>
</dbReference>
<accession>A0A9W6UV23</accession>
<gene>
    <name evidence="10" type="ORF">Arub01_04990</name>
</gene>
<dbReference type="RefSeq" id="WP_067915726.1">
    <property type="nucleotide sequence ID" value="NZ_BSRZ01000001.1"/>
</dbReference>
<feature type="domain" description="Acyl-CoA oxidase/dehydrogenase middle" evidence="8">
    <location>
        <begin position="123"/>
        <end position="218"/>
    </location>
</feature>
<dbReference type="Gene3D" id="2.40.110.10">
    <property type="entry name" value="Butyryl-CoA Dehydrogenase, subunit A, domain 2"/>
    <property type="match status" value="1"/>
</dbReference>
<dbReference type="InterPro" id="IPR006091">
    <property type="entry name" value="Acyl-CoA_Oxase/DH_mid-dom"/>
</dbReference>
<dbReference type="FunFam" id="2.40.110.10:FF:000002">
    <property type="entry name" value="Acyl-CoA dehydrogenase fadE12"/>
    <property type="match status" value="1"/>
</dbReference>
<dbReference type="FunFam" id="1.10.540.10:FF:000009">
    <property type="entry name" value="Probable acyl-CoA dehydrogenase"/>
    <property type="match status" value="1"/>
</dbReference>
<dbReference type="Pfam" id="PF02770">
    <property type="entry name" value="Acyl-CoA_dh_M"/>
    <property type="match status" value="1"/>
</dbReference>
<dbReference type="InterPro" id="IPR013786">
    <property type="entry name" value="AcylCoA_DH/ox_N"/>
</dbReference>
<feature type="domain" description="Acyl-CoA dehydrogenase/oxidase C-terminal" evidence="7">
    <location>
        <begin position="230"/>
        <end position="378"/>
    </location>
</feature>
<name>A0A9W6UV23_9ACTN</name>
<keyword evidence="3 6" id="KW-0285">Flavoprotein</keyword>
<proteinExistence type="inferred from homology"/>
<dbReference type="InterPro" id="IPR036250">
    <property type="entry name" value="AcylCo_DH-like_C"/>
</dbReference>
<dbReference type="InterPro" id="IPR009100">
    <property type="entry name" value="AcylCoA_DH/oxidase_NM_dom_sf"/>
</dbReference>
<dbReference type="Pfam" id="PF02771">
    <property type="entry name" value="Acyl-CoA_dh_N"/>
    <property type="match status" value="1"/>
</dbReference>
<dbReference type="FunFam" id="1.20.140.10:FF:000001">
    <property type="entry name" value="Acyl-CoA dehydrogenase"/>
    <property type="match status" value="1"/>
</dbReference>
<keyword evidence="5 6" id="KW-0560">Oxidoreductase</keyword>
<evidence type="ECO:0000259" key="7">
    <source>
        <dbReference type="Pfam" id="PF00441"/>
    </source>
</evidence>
<dbReference type="InterPro" id="IPR006089">
    <property type="entry name" value="Acyl-CoA_DH_CS"/>
</dbReference>
<evidence type="ECO:0000256" key="3">
    <source>
        <dbReference type="ARBA" id="ARBA00022630"/>
    </source>
</evidence>
<dbReference type="EMBL" id="BSRZ01000001">
    <property type="protein sequence ID" value="GLW62255.1"/>
    <property type="molecule type" value="Genomic_DNA"/>
</dbReference>
<keyword evidence="11" id="KW-1185">Reference proteome</keyword>
<evidence type="ECO:0000259" key="9">
    <source>
        <dbReference type="Pfam" id="PF02771"/>
    </source>
</evidence>
<comment type="cofactor">
    <cofactor evidence="1 6">
        <name>FAD</name>
        <dbReference type="ChEBI" id="CHEBI:57692"/>
    </cofactor>
</comment>
<dbReference type="GO" id="GO:0003995">
    <property type="term" value="F:acyl-CoA dehydrogenase activity"/>
    <property type="evidence" value="ECO:0007669"/>
    <property type="project" value="InterPro"/>
</dbReference>
<dbReference type="SUPFAM" id="SSF47203">
    <property type="entry name" value="Acyl-CoA dehydrogenase C-terminal domain-like"/>
    <property type="match status" value="1"/>
</dbReference>
<evidence type="ECO:0000256" key="1">
    <source>
        <dbReference type="ARBA" id="ARBA00001974"/>
    </source>
</evidence>
<evidence type="ECO:0000313" key="11">
    <source>
        <dbReference type="Proteomes" id="UP001165124"/>
    </source>
</evidence>
<evidence type="ECO:0000256" key="2">
    <source>
        <dbReference type="ARBA" id="ARBA00009347"/>
    </source>
</evidence>
<dbReference type="Pfam" id="PF00441">
    <property type="entry name" value="Acyl-CoA_dh_1"/>
    <property type="match status" value="1"/>
</dbReference>
<reference evidence="10" key="1">
    <citation type="submission" date="2023-02" db="EMBL/GenBank/DDBJ databases">
        <title>Actinomadura rubrobrunea NBRC 14622.</title>
        <authorList>
            <person name="Ichikawa N."/>
            <person name="Sato H."/>
            <person name="Tonouchi N."/>
        </authorList>
    </citation>
    <scope>NUCLEOTIDE SEQUENCE</scope>
    <source>
        <strain evidence="10">NBRC 14622</strain>
    </source>
</reference>
<dbReference type="PROSITE" id="PS00072">
    <property type="entry name" value="ACYL_COA_DH_1"/>
    <property type="match status" value="1"/>
</dbReference>